<dbReference type="PIRSF" id="PIRSF002191">
    <property type="entry name" value="Ribosomal_L19"/>
    <property type="match status" value="1"/>
</dbReference>
<accession>A0A369K9Z2</accession>
<dbReference type="PANTHER" id="PTHR15680">
    <property type="entry name" value="RIBOSOMAL PROTEIN L19"/>
    <property type="match status" value="1"/>
</dbReference>
<protein>
    <recommendedName>
        <fullName evidence="4">50S ribosomal protein L19</fullName>
    </recommendedName>
</protein>
<dbReference type="InterPro" id="IPR038657">
    <property type="entry name" value="Ribosomal_bL19_sf"/>
</dbReference>
<name>A0A369K9Z2_9BACT</name>
<dbReference type="EMBL" id="QQBG01000017">
    <property type="protein sequence ID" value="RDB31411.1"/>
    <property type="molecule type" value="Genomic_DNA"/>
</dbReference>
<dbReference type="Proteomes" id="UP000253816">
    <property type="component" value="Unassembled WGS sequence"/>
</dbReference>
<reference evidence="5 6" key="1">
    <citation type="submission" date="2018-07" db="EMBL/GenBank/DDBJ databases">
        <title>Comparative genomics of the Candidatus Parilichlamydiaceae reveals evidence of convergent evolution and genome reduction in the phylum Chlamydiae.</title>
        <authorList>
            <person name="Taylor-Brown A."/>
            <person name="Polkinghorne A."/>
        </authorList>
    </citation>
    <scope>NUCLEOTIDE SEQUENCE [LARGE SCALE GENOMIC DNA]</scope>
    <source>
        <strain evidence="5 6">Hat2</strain>
    </source>
</reference>
<dbReference type="GO" id="GO:0003735">
    <property type="term" value="F:structural constituent of ribosome"/>
    <property type="evidence" value="ECO:0007669"/>
    <property type="project" value="InterPro"/>
</dbReference>
<dbReference type="GO" id="GO:0022625">
    <property type="term" value="C:cytosolic large ribosomal subunit"/>
    <property type="evidence" value="ECO:0007669"/>
    <property type="project" value="TreeGrafter"/>
</dbReference>
<keyword evidence="2 5" id="KW-0689">Ribosomal protein</keyword>
<dbReference type="PANTHER" id="PTHR15680:SF9">
    <property type="entry name" value="LARGE RIBOSOMAL SUBUNIT PROTEIN BL19M"/>
    <property type="match status" value="1"/>
</dbReference>
<keyword evidence="6" id="KW-1185">Reference proteome</keyword>
<evidence type="ECO:0000313" key="5">
    <source>
        <dbReference type="EMBL" id="RDB31411.1"/>
    </source>
</evidence>
<comment type="similarity">
    <text evidence="1 4">Belongs to the bacterial ribosomal protein bL19 family.</text>
</comment>
<evidence type="ECO:0000256" key="1">
    <source>
        <dbReference type="ARBA" id="ARBA00005781"/>
    </source>
</evidence>
<dbReference type="GO" id="GO:0006412">
    <property type="term" value="P:translation"/>
    <property type="evidence" value="ECO:0007669"/>
    <property type="project" value="InterPro"/>
</dbReference>
<dbReference type="InterPro" id="IPR008991">
    <property type="entry name" value="Translation_prot_SH3-like_sf"/>
</dbReference>
<dbReference type="NCBIfam" id="TIGR01024">
    <property type="entry name" value="rplS_bact"/>
    <property type="match status" value="1"/>
</dbReference>
<proteinExistence type="inferred from homology"/>
<sequence length="125" mass="13993">MPKVLAFEEQFKRKEPLCSLRVGDSVTVHMKIKEGDKSRIQLFSGTLIGKSGSGLSSAFVVRRVTMGEGVEYKFFEHSPLLIKVEVTGHGVSRRAKLNFLRGRVGKKARLKQMVGRIKSSTDEQE</sequence>
<evidence type="ECO:0000313" key="6">
    <source>
        <dbReference type="Proteomes" id="UP000253816"/>
    </source>
</evidence>
<gene>
    <name evidence="5" type="ORF">HAT2_00484</name>
</gene>
<evidence type="ECO:0000256" key="2">
    <source>
        <dbReference type="ARBA" id="ARBA00022980"/>
    </source>
</evidence>
<evidence type="ECO:0000256" key="3">
    <source>
        <dbReference type="ARBA" id="ARBA00023274"/>
    </source>
</evidence>
<organism evidence="5 6">
    <name type="scientific">Candidatus Similichlamydia laticola</name>
    <dbReference type="NCBI Taxonomy" id="2170265"/>
    <lineage>
        <taxon>Bacteria</taxon>
        <taxon>Pseudomonadati</taxon>
        <taxon>Chlamydiota</taxon>
        <taxon>Chlamydiia</taxon>
        <taxon>Parachlamydiales</taxon>
        <taxon>Candidatus Parilichlamydiaceae</taxon>
        <taxon>Candidatus Similichlamydia</taxon>
    </lineage>
</organism>
<comment type="caution">
    <text evidence="5">The sequence shown here is derived from an EMBL/GenBank/DDBJ whole genome shotgun (WGS) entry which is preliminary data.</text>
</comment>
<dbReference type="PRINTS" id="PR00061">
    <property type="entry name" value="RIBOSOMALL19"/>
</dbReference>
<comment type="function">
    <text evidence="4">This protein is located at the 30S-50S ribosomal subunit interface and may play a role in the structure and function of the aminoacyl-tRNA binding site.</text>
</comment>
<dbReference type="AlphaFoldDB" id="A0A369K9Z2"/>
<evidence type="ECO:0000256" key="4">
    <source>
        <dbReference type="RuleBase" id="RU000559"/>
    </source>
</evidence>
<keyword evidence="3 4" id="KW-0687">Ribonucleoprotein</keyword>
<dbReference type="Pfam" id="PF01245">
    <property type="entry name" value="Ribosomal_L19"/>
    <property type="match status" value="1"/>
</dbReference>
<dbReference type="Gene3D" id="2.30.30.790">
    <property type="match status" value="1"/>
</dbReference>
<dbReference type="InterPro" id="IPR001857">
    <property type="entry name" value="Ribosomal_bL19"/>
</dbReference>
<dbReference type="SUPFAM" id="SSF50104">
    <property type="entry name" value="Translation proteins SH3-like domain"/>
    <property type="match status" value="1"/>
</dbReference>